<sequence>MRVKNLHDYRSKKWTSGSLQEFIPNQSPCNSGVFAIEDVQRMSLIDIHFGNNDRHHENILKSQHGGRLELDEINSVFHYKIRTKVLKTGVANKYVPTDIARLMVKAYDDKKENSD</sequence>
<dbReference type="PANTHER" id="PTHR45800:SF4">
    <property type="entry name" value="PHOSPHATIDYLINOSITOL 4-KINASE GAMMA 3"/>
    <property type="match status" value="1"/>
</dbReference>
<dbReference type="OrthoDB" id="3349449at2759"/>
<proteinExistence type="inferred from homology"/>
<dbReference type="EMBL" id="CACVBM020001318">
    <property type="protein sequence ID" value="CAA7045311.1"/>
    <property type="molecule type" value="Genomic_DNA"/>
</dbReference>
<dbReference type="PANTHER" id="PTHR45800">
    <property type="entry name" value="PHOSPHATIDYLINOSITOL 4-KINASE GAMMA"/>
    <property type="match status" value="1"/>
</dbReference>
<dbReference type="InterPro" id="IPR000403">
    <property type="entry name" value="PI3/4_kinase_cat_dom"/>
</dbReference>
<dbReference type="EC" id="2.7.1.67" evidence="2"/>
<dbReference type="InterPro" id="IPR044571">
    <property type="entry name" value="P4KG1-8"/>
</dbReference>
<dbReference type="Proteomes" id="UP000467841">
    <property type="component" value="Unassembled WGS sequence"/>
</dbReference>
<evidence type="ECO:0000313" key="8">
    <source>
        <dbReference type="EMBL" id="CAA7045311.1"/>
    </source>
</evidence>
<keyword evidence="5" id="KW-0418">Kinase</keyword>
<evidence type="ECO:0000256" key="3">
    <source>
        <dbReference type="ARBA" id="ARBA00022679"/>
    </source>
</evidence>
<comment type="similarity">
    <text evidence="1">Belongs to the PI3/PI4-kinase family. Type II PI4K subfamily.</text>
</comment>
<dbReference type="AlphaFoldDB" id="A0A6D2KB23"/>
<comment type="caution">
    <text evidence="8">The sequence shown here is derived from an EMBL/GenBank/DDBJ whole genome shotgun (WGS) entry which is preliminary data.</text>
</comment>
<dbReference type="GO" id="GO:0005524">
    <property type="term" value="F:ATP binding"/>
    <property type="evidence" value="ECO:0007669"/>
    <property type="project" value="UniProtKB-KW"/>
</dbReference>
<dbReference type="GO" id="GO:0004430">
    <property type="term" value="F:1-phosphatidylinositol 4-kinase activity"/>
    <property type="evidence" value="ECO:0007669"/>
    <property type="project" value="UniProtKB-EC"/>
</dbReference>
<gene>
    <name evidence="8" type="ORF">MERR_LOCUS32546</name>
</gene>
<protein>
    <recommendedName>
        <fullName evidence="2">1-phosphatidylinositol 4-kinase</fullName>
        <ecNumber evidence="2">2.7.1.67</ecNumber>
    </recommendedName>
</protein>
<evidence type="ECO:0000259" key="7">
    <source>
        <dbReference type="Pfam" id="PF00454"/>
    </source>
</evidence>
<keyword evidence="9" id="KW-1185">Reference proteome</keyword>
<evidence type="ECO:0000313" key="9">
    <source>
        <dbReference type="Proteomes" id="UP000467841"/>
    </source>
</evidence>
<dbReference type="Pfam" id="PF00454">
    <property type="entry name" value="PI3_PI4_kinase"/>
    <property type="match status" value="1"/>
</dbReference>
<evidence type="ECO:0000256" key="5">
    <source>
        <dbReference type="ARBA" id="ARBA00022777"/>
    </source>
</evidence>
<keyword evidence="4" id="KW-0547">Nucleotide-binding</keyword>
<evidence type="ECO:0000256" key="4">
    <source>
        <dbReference type="ARBA" id="ARBA00022741"/>
    </source>
</evidence>
<reference evidence="8" key="1">
    <citation type="submission" date="2020-01" db="EMBL/GenBank/DDBJ databases">
        <authorList>
            <person name="Mishra B."/>
        </authorList>
    </citation>
    <scope>NUCLEOTIDE SEQUENCE [LARGE SCALE GENOMIC DNA]</scope>
</reference>
<name>A0A6D2KB23_9BRAS</name>
<evidence type="ECO:0000256" key="6">
    <source>
        <dbReference type="ARBA" id="ARBA00022840"/>
    </source>
</evidence>
<accession>A0A6D2KB23</accession>
<keyword evidence="3" id="KW-0808">Transferase</keyword>
<organism evidence="8 9">
    <name type="scientific">Microthlaspi erraticum</name>
    <dbReference type="NCBI Taxonomy" id="1685480"/>
    <lineage>
        <taxon>Eukaryota</taxon>
        <taxon>Viridiplantae</taxon>
        <taxon>Streptophyta</taxon>
        <taxon>Embryophyta</taxon>
        <taxon>Tracheophyta</taxon>
        <taxon>Spermatophyta</taxon>
        <taxon>Magnoliopsida</taxon>
        <taxon>eudicotyledons</taxon>
        <taxon>Gunneridae</taxon>
        <taxon>Pentapetalae</taxon>
        <taxon>rosids</taxon>
        <taxon>malvids</taxon>
        <taxon>Brassicales</taxon>
        <taxon>Brassicaceae</taxon>
        <taxon>Coluteocarpeae</taxon>
        <taxon>Microthlaspi</taxon>
    </lineage>
</organism>
<feature type="domain" description="PI3K/PI4K catalytic" evidence="7">
    <location>
        <begin position="9"/>
        <end position="71"/>
    </location>
</feature>
<evidence type="ECO:0000256" key="1">
    <source>
        <dbReference type="ARBA" id="ARBA00008941"/>
    </source>
</evidence>
<evidence type="ECO:0000256" key="2">
    <source>
        <dbReference type="ARBA" id="ARBA00012169"/>
    </source>
</evidence>
<keyword evidence="6" id="KW-0067">ATP-binding</keyword>